<dbReference type="AlphaFoldDB" id="A0A420EIR4"/>
<evidence type="ECO:0000313" key="2">
    <source>
        <dbReference type="EMBL" id="RKF20595.1"/>
    </source>
</evidence>
<evidence type="ECO:0000259" key="1">
    <source>
        <dbReference type="PROSITE" id="PS51704"/>
    </source>
</evidence>
<reference evidence="2 3" key="1">
    <citation type="submission" date="2018-09" db="EMBL/GenBank/DDBJ databases">
        <title>Altererythrobacter spongiae sp. nov., isolated from a marine sponge.</title>
        <authorList>
            <person name="Zhuang L."/>
            <person name="Luo L."/>
        </authorList>
    </citation>
    <scope>NUCLEOTIDE SEQUENCE [LARGE SCALE GENOMIC DNA]</scope>
    <source>
        <strain evidence="2 3">HN-Y73</strain>
    </source>
</reference>
<proteinExistence type="predicted"/>
<name>A0A420EIR4_9SPHN</name>
<sequence length="257" mass="28741">MRSLLWRLIDRWRAPAPPAQRVEWLYNWQFAHRGLHGKARVENSMSAFSAALNAGMGIECDVQASVDGRAIIFHDWTLDRLTGHRGPVGHRTVGELTHTALLDSADNIATLHDLLKLVRGRVPLLVEVKTRNTGRVERICLAVRRELEGYPGPVAVMSFDSRVVSWFARYADSICRGLVMSEKNARTLSGAIRRHLALWRARPDFLAYDVRDLPSRFAAMQRRRGMPVLTWTVDQPGLVGLAAQYADAPIAEGSGVV</sequence>
<feature type="domain" description="GP-PDE" evidence="1">
    <location>
        <begin position="27"/>
        <end position="257"/>
    </location>
</feature>
<keyword evidence="3" id="KW-1185">Reference proteome</keyword>
<evidence type="ECO:0000313" key="3">
    <source>
        <dbReference type="Proteomes" id="UP000284395"/>
    </source>
</evidence>
<dbReference type="PROSITE" id="PS51704">
    <property type="entry name" value="GP_PDE"/>
    <property type="match status" value="1"/>
</dbReference>
<dbReference type="EMBL" id="RAPF01000005">
    <property type="protein sequence ID" value="RKF20595.1"/>
    <property type="molecule type" value="Genomic_DNA"/>
</dbReference>
<dbReference type="PANTHER" id="PTHR46211">
    <property type="entry name" value="GLYCEROPHOSPHORYL DIESTER PHOSPHODIESTERASE"/>
    <property type="match status" value="1"/>
</dbReference>
<dbReference type="Pfam" id="PF03009">
    <property type="entry name" value="GDPD"/>
    <property type="match status" value="1"/>
</dbReference>
<dbReference type="OrthoDB" id="384721at2"/>
<dbReference type="Gene3D" id="3.20.20.190">
    <property type="entry name" value="Phosphatidylinositol (PI) phosphodiesterase"/>
    <property type="match status" value="1"/>
</dbReference>
<dbReference type="InterPro" id="IPR017946">
    <property type="entry name" value="PLC-like_Pdiesterase_TIM-brl"/>
</dbReference>
<dbReference type="InterPro" id="IPR030395">
    <property type="entry name" value="GP_PDE_dom"/>
</dbReference>
<dbReference type="RefSeq" id="WP_120324892.1">
    <property type="nucleotide sequence ID" value="NZ_RAPF01000005.1"/>
</dbReference>
<dbReference type="Proteomes" id="UP000284395">
    <property type="component" value="Unassembled WGS sequence"/>
</dbReference>
<gene>
    <name evidence="2" type="ORF">D6851_10665</name>
</gene>
<protein>
    <submittedName>
        <fullName evidence="2">Glycerophosphodiester phosphodiesterase</fullName>
    </submittedName>
</protein>
<dbReference type="SUPFAM" id="SSF51695">
    <property type="entry name" value="PLC-like phosphodiesterases"/>
    <property type="match status" value="1"/>
</dbReference>
<dbReference type="GO" id="GO:0006629">
    <property type="term" value="P:lipid metabolic process"/>
    <property type="evidence" value="ECO:0007669"/>
    <property type="project" value="InterPro"/>
</dbReference>
<accession>A0A420EIR4</accession>
<organism evidence="2 3">
    <name type="scientific">Altericroceibacterium spongiae</name>
    <dbReference type="NCBI Taxonomy" id="2320269"/>
    <lineage>
        <taxon>Bacteria</taxon>
        <taxon>Pseudomonadati</taxon>
        <taxon>Pseudomonadota</taxon>
        <taxon>Alphaproteobacteria</taxon>
        <taxon>Sphingomonadales</taxon>
        <taxon>Erythrobacteraceae</taxon>
        <taxon>Altericroceibacterium</taxon>
    </lineage>
</organism>
<dbReference type="GO" id="GO:0008081">
    <property type="term" value="F:phosphoric diester hydrolase activity"/>
    <property type="evidence" value="ECO:0007669"/>
    <property type="project" value="InterPro"/>
</dbReference>
<comment type="caution">
    <text evidence="2">The sequence shown here is derived from an EMBL/GenBank/DDBJ whole genome shotgun (WGS) entry which is preliminary data.</text>
</comment>
<dbReference type="PANTHER" id="PTHR46211:SF1">
    <property type="entry name" value="GLYCEROPHOSPHODIESTER PHOSPHODIESTERASE, CYTOPLASMIC"/>
    <property type="match status" value="1"/>
</dbReference>